<dbReference type="SUPFAM" id="SSF52058">
    <property type="entry name" value="L domain-like"/>
    <property type="match status" value="1"/>
</dbReference>
<gene>
    <name evidence="3" type="primary">LOC111119226</name>
</gene>
<dbReference type="Proteomes" id="UP000694844">
    <property type="component" value="Chromosome 2"/>
</dbReference>
<accession>A0A8B8CI80</accession>
<dbReference type="AlphaFoldDB" id="A0A8B8CI80"/>
<feature type="region of interest" description="Disordered" evidence="1">
    <location>
        <begin position="629"/>
        <end position="653"/>
    </location>
</feature>
<feature type="region of interest" description="Disordered" evidence="1">
    <location>
        <begin position="489"/>
        <end position="510"/>
    </location>
</feature>
<dbReference type="PROSITE" id="PS51450">
    <property type="entry name" value="LRR"/>
    <property type="match status" value="2"/>
</dbReference>
<dbReference type="InterPro" id="IPR001611">
    <property type="entry name" value="Leu-rich_rpt"/>
</dbReference>
<dbReference type="RefSeq" id="XP_022314894.1">
    <property type="nucleotide sequence ID" value="XM_022459186.1"/>
</dbReference>
<dbReference type="PANTHER" id="PTHR46759:SF2">
    <property type="match status" value="1"/>
</dbReference>
<feature type="compositionally biased region" description="Polar residues" evidence="1">
    <location>
        <begin position="631"/>
        <end position="644"/>
    </location>
</feature>
<feature type="compositionally biased region" description="Polar residues" evidence="1">
    <location>
        <begin position="872"/>
        <end position="881"/>
    </location>
</feature>
<feature type="region of interest" description="Disordered" evidence="1">
    <location>
        <begin position="992"/>
        <end position="1011"/>
    </location>
</feature>
<dbReference type="InterPro" id="IPR032675">
    <property type="entry name" value="LRR_dom_sf"/>
</dbReference>
<name>A0A8B8CI80_CRAVI</name>
<feature type="compositionally biased region" description="Basic and acidic residues" evidence="1">
    <location>
        <begin position="742"/>
        <end position="755"/>
    </location>
</feature>
<feature type="region of interest" description="Disordered" evidence="1">
    <location>
        <begin position="1060"/>
        <end position="1092"/>
    </location>
</feature>
<dbReference type="PANTHER" id="PTHR46759">
    <property type="entry name" value="LEUCINE-RICH REPEAT-CONTAINING PROTEIN 72"/>
    <property type="match status" value="1"/>
</dbReference>
<feature type="compositionally biased region" description="Polar residues" evidence="1">
    <location>
        <begin position="892"/>
        <end position="902"/>
    </location>
</feature>
<protein>
    <submittedName>
        <fullName evidence="3">Uncharacterized protein LOC111119226 isoform X1</fullName>
    </submittedName>
</protein>
<dbReference type="OrthoDB" id="5954088at2759"/>
<feature type="compositionally biased region" description="Basic and acidic residues" evidence="1">
    <location>
        <begin position="489"/>
        <end position="499"/>
    </location>
</feature>
<proteinExistence type="predicted"/>
<evidence type="ECO:0000256" key="1">
    <source>
        <dbReference type="SAM" id="MobiDB-lite"/>
    </source>
</evidence>
<dbReference type="InterPro" id="IPR042655">
    <property type="entry name" value="LRC72"/>
</dbReference>
<dbReference type="KEGG" id="cvn:111119226"/>
<dbReference type="GeneID" id="111119226"/>
<dbReference type="Gene3D" id="3.80.10.10">
    <property type="entry name" value="Ribonuclease Inhibitor"/>
    <property type="match status" value="1"/>
</dbReference>
<feature type="region of interest" description="Disordered" evidence="1">
    <location>
        <begin position="721"/>
        <end position="765"/>
    </location>
</feature>
<evidence type="ECO:0000313" key="3">
    <source>
        <dbReference type="RefSeq" id="XP_022314894.1"/>
    </source>
</evidence>
<feature type="compositionally biased region" description="Basic and acidic residues" evidence="1">
    <location>
        <begin position="815"/>
        <end position="835"/>
    </location>
</feature>
<evidence type="ECO:0000313" key="2">
    <source>
        <dbReference type="Proteomes" id="UP000694844"/>
    </source>
</evidence>
<reference evidence="3" key="1">
    <citation type="submission" date="2025-08" db="UniProtKB">
        <authorList>
            <consortium name="RefSeq"/>
        </authorList>
    </citation>
    <scope>IDENTIFICATION</scope>
    <source>
        <tissue evidence="3">Whole sample</tissue>
    </source>
</reference>
<feature type="region of interest" description="Disordered" evidence="1">
    <location>
        <begin position="785"/>
        <end position="917"/>
    </location>
</feature>
<organism evidence="2 3">
    <name type="scientific">Crassostrea virginica</name>
    <name type="common">Eastern oyster</name>
    <dbReference type="NCBI Taxonomy" id="6565"/>
    <lineage>
        <taxon>Eukaryota</taxon>
        <taxon>Metazoa</taxon>
        <taxon>Spiralia</taxon>
        <taxon>Lophotrochozoa</taxon>
        <taxon>Mollusca</taxon>
        <taxon>Bivalvia</taxon>
        <taxon>Autobranchia</taxon>
        <taxon>Pteriomorphia</taxon>
        <taxon>Ostreida</taxon>
        <taxon>Ostreoidea</taxon>
        <taxon>Ostreidae</taxon>
        <taxon>Crassostrea</taxon>
    </lineage>
</organism>
<sequence length="1201" mass="134733">MRITTQFLRSKCKGPLPAAEYLDLSNSEIVVIEKLSNCPKLQTLILRGNRIYEVSNFECCPQLWNVDLSNNEIKSLDGLSRFVAIGTLNLSNNDLTWHELGKIRHIHILNLSLHGNSQMEKDPYYRIHLIDCLPNVWMLDGRIVTSAERLQVKHFFQDSALTSKPIRHKLSKEWFIPTARKKIEVNGIYGAKATKVMTTFPANGVHNIETDKKRLKYLGYNIQEDLVIDKKFTNREFQVMKYRRAFIEDLLEARPEDRERCNMLLLFLVASLEFVLPTHLVKETLDTAKLNKIGQVFSMDLFLLPRDVRCLLVCILLGAVKIDKDDKEDGGLYDKLYLCLFYTVSELVKLSHASNAKHSAVKSKLNTLYYDYKSLLASEVVQLLCIVPAFFQYVAKDVGVMNLVVTATGDHDIKEKITAVSTTVSQEGGEVRRLYEELSELLLQKVQEQSLNISNKTPKMSKCDQILTSRKAFPMRNSGSVEMAEFHAKGVTSPEKDPPRVLSAKRSAERNRKKFPHLGDPLLLGPQTLGKIVSLPQPFVALVAMDSVPVANGAMESKLKASEDHYTYVNMEQLMWDEALSFWKPRGAIGDSILLEFIATFKYKNRLTLHTVEDLQRELELKASVADKTQRPNTPDWMTSNDPNTPLIYSPRVPPVTPPETPKTKHFELIMGILPDRLFRHVTIFRSLNTTPRPMSSVLKDKLDLKLEMSRRAMSAGGVLERTQVQIPAHTQPPATPTSVENEVKEVSTEMDPPHTESATEPENSDSCLHCALEAAMSGDKLHQDNVQASSGEEVEGETKEHNQSRNGEGQPANKETEESELKSEEAVGHPHPKDPVTPPEGAGKQQVTEETLAVTGLTLKMQDSGEGPETARTNGETTSRSEVKGSGGHGLSTSRQSTPRTGQRPASGKKQVSTRPYSAMDAYRYIVSHPIRTSTEAGYNTSYQRQRTEAWKQTTAKPANMEDVIKVSVVPVVTKSEDSYTDIFHPVTLRNLMNSRGRRKSPPPQRPSSPAAIIRIQSSNQQQTNASRPSSALHVKVGSDWLAGGRDLFWENIQKRPRSGHVPGWKEGLPESMKRPRSAVANRTLRRSRASTPITPSSLLYESMLHGYPTPNGSLPELTDLSDYPHLSGSHRIRMLGTPQGGQAEFYTTPPHDTVYSYRNPPCTPMSHSAKLNVISMQCIPEVWTEDNVANYINRLEVFH</sequence>
<keyword evidence="2" id="KW-1185">Reference proteome</keyword>